<comment type="similarity">
    <text evidence="2">Belongs to the alliinase family.</text>
</comment>
<dbReference type="KEGG" id="mcha:111004658"/>
<accession>A0A6J1BQA4</accession>
<evidence type="ECO:0000256" key="5">
    <source>
        <dbReference type="ARBA" id="ARBA00022898"/>
    </source>
</evidence>
<evidence type="ECO:0000313" key="8">
    <source>
        <dbReference type="RefSeq" id="XP_022131454.1"/>
    </source>
</evidence>
<dbReference type="OrthoDB" id="2020362at2759"/>
<evidence type="ECO:0000256" key="2">
    <source>
        <dbReference type="ARBA" id="ARBA00006312"/>
    </source>
</evidence>
<keyword evidence="4" id="KW-0808">Transferase</keyword>
<evidence type="ECO:0000256" key="4">
    <source>
        <dbReference type="ARBA" id="ARBA00022576"/>
    </source>
</evidence>
<dbReference type="InterPro" id="IPR006948">
    <property type="entry name" value="Alliinase_C"/>
</dbReference>
<keyword evidence="4" id="KW-0032">Aminotransferase</keyword>
<dbReference type="CDD" id="cd00609">
    <property type="entry name" value="AAT_like"/>
    <property type="match status" value="1"/>
</dbReference>
<dbReference type="GeneID" id="111004658"/>
<dbReference type="InterPro" id="IPR037029">
    <property type="entry name" value="Alliinase_N_sf"/>
</dbReference>
<dbReference type="InterPro" id="IPR015421">
    <property type="entry name" value="PyrdxlP-dep_Trfase_major"/>
</dbReference>
<comment type="cofactor">
    <cofactor evidence="1">
        <name>pyridoxal 5'-phosphate</name>
        <dbReference type="ChEBI" id="CHEBI:597326"/>
    </cofactor>
</comment>
<dbReference type="GO" id="GO:0006520">
    <property type="term" value="P:amino acid metabolic process"/>
    <property type="evidence" value="ECO:0007669"/>
    <property type="project" value="TreeGrafter"/>
</dbReference>
<gene>
    <name evidence="8" type="primary">LOC111004658</name>
</gene>
<evidence type="ECO:0000313" key="7">
    <source>
        <dbReference type="Proteomes" id="UP000504603"/>
    </source>
</evidence>
<protein>
    <submittedName>
        <fullName evidence="8">L-tryptophan--pyruvate aminotransferase 1-like isoform X1</fullName>
    </submittedName>
</protein>
<dbReference type="GO" id="GO:0008483">
    <property type="term" value="F:transaminase activity"/>
    <property type="evidence" value="ECO:0007669"/>
    <property type="project" value="UniProtKB-KW"/>
</dbReference>
<organism evidence="7 8">
    <name type="scientific">Momordica charantia</name>
    <name type="common">Bitter gourd</name>
    <name type="synonym">Balsam pear</name>
    <dbReference type="NCBI Taxonomy" id="3673"/>
    <lineage>
        <taxon>Eukaryota</taxon>
        <taxon>Viridiplantae</taxon>
        <taxon>Streptophyta</taxon>
        <taxon>Embryophyta</taxon>
        <taxon>Tracheophyta</taxon>
        <taxon>Spermatophyta</taxon>
        <taxon>Magnoliopsida</taxon>
        <taxon>eudicotyledons</taxon>
        <taxon>Gunneridae</taxon>
        <taxon>Pentapetalae</taxon>
        <taxon>rosids</taxon>
        <taxon>fabids</taxon>
        <taxon>Cucurbitales</taxon>
        <taxon>Cucurbitaceae</taxon>
        <taxon>Momordiceae</taxon>
        <taxon>Momordica</taxon>
    </lineage>
</organism>
<dbReference type="PANTHER" id="PTHR43795:SF15">
    <property type="entry name" value="TRYPTOPHAN AMINOTRANSFERASE-RELATED PROTEIN 1"/>
    <property type="match status" value="1"/>
</dbReference>
<evidence type="ECO:0000259" key="6">
    <source>
        <dbReference type="Pfam" id="PF04864"/>
    </source>
</evidence>
<dbReference type="Gene3D" id="2.10.25.30">
    <property type="entry name" value="EGF-like, alliinase"/>
    <property type="match status" value="1"/>
</dbReference>
<dbReference type="GO" id="GO:0016846">
    <property type="term" value="F:carbon-sulfur lyase activity"/>
    <property type="evidence" value="ECO:0007669"/>
    <property type="project" value="InterPro"/>
</dbReference>
<keyword evidence="7" id="KW-1185">Reference proteome</keyword>
<proteinExistence type="inferred from homology"/>
<dbReference type="PANTHER" id="PTHR43795">
    <property type="entry name" value="BIFUNCTIONAL ASPARTATE AMINOTRANSFERASE AND GLUTAMATE/ASPARTATE-PREPHENATE AMINOTRANSFERASE-RELATED"/>
    <property type="match status" value="1"/>
</dbReference>
<dbReference type="InterPro" id="IPR015424">
    <property type="entry name" value="PyrdxlP-dep_Trfase"/>
</dbReference>
<reference evidence="8" key="1">
    <citation type="submission" date="2025-08" db="UniProtKB">
        <authorList>
            <consortium name="RefSeq"/>
        </authorList>
    </citation>
    <scope>IDENTIFICATION</scope>
    <source>
        <strain evidence="8">OHB3-1</strain>
    </source>
</reference>
<keyword evidence="5" id="KW-0663">Pyridoxal phosphate</keyword>
<dbReference type="AlphaFoldDB" id="A0A6J1BQA4"/>
<dbReference type="SUPFAM" id="SSF53383">
    <property type="entry name" value="PLP-dependent transferases"/>
    <property type="match status" value="1"/>
</dbReference>
<feature type="domain" description="Alliinase C-terminal" evidence="6">
    <location>
        <begin position="55"/>
        <end position="419"/>
    </location>
</feature>
<dbReference type="Proteomes" id="UP000504603">
    <property type="component" value="Unplaced"/>
</dbReference>
<sequence length="426" mass="48518">MVPRPRPRPRPSPGQTYHSSILIRNQPPYPSIFHISLSLSHSLYNYNYNYNCCVHCDSGIPTVFEPYWRRMGDKCRVVIQGCDLMSYRATTTNLCWYLLPELEEAIRRLHRVVGNAVVDERHVVVGTGSTQLFQAALYALSTPAAAAAAPQPINVVSAAPYYSCYPDETDYLCSRLYKWAGDANQYDSKSGPFIEVVTSPNNPDGCLREPVVEAHGQGKLIHDLAYYWPQFTPITRPADHDLMYFTFSKCTGHAGSRIGWALVKDREVAIKMTKYMDLSSIGVSKDSQFRAAKIMELLCNNYDQKLGSNFSNNFFEYGKSLMAERWKSLRDVIGRSDVFSLPTFEQQYCCFFGRLSQSYPAFAWLRCKEEIEDCGSFLREHKIEGRSGRRFGADAKYLRISMLSSDDVFQQFLERLSAIKILNNAN</sequence>
<dbReference type="InterPro" id="IPR015422">
    <property type="entry name" value="PyrdxlP-dep_Trfase_small"/>
</dbReference>
<dbReference type="RefSeq" id="XP_022131454.1">
    <property type="nucleotide sequence ID" value="XM_022275762.1"/>
</dbReference>
<dbReference type="Gene3D" id="3.40.640.10">
    <property type="entry name" value="Type I PLP-dependent aspartate aminotransferase-like (Major domain)"/>
    <property type="match status" value="1"/>
</dbReference>
<dbReference type="Pfam" id="PF04864">
    <property type="entry name" value="Alliinase_C"/>
    <property type="match status" value="1"/>
</dbReference>
<dbReference type="Gene3D" id="3.90.1150.10">
    <property type="entry name" value="Aspartate Aminotransferase, domain 1"/>
    <property type="match status" value="1"/>
</dbReference>
<comment type="subunit">
    <text evidence="3">Homodimer.</text>
</comment>
<name>A0A6J1BQA4_MOMCH</name>
<dbReference type="InterPro" id="IPR050478">
    <property type="entry name" value="Ethylene_sulfur-biosynth"/>
</dbReference>
<evidence type="ECO:0000256" key="1">
    <source>
        <dbReference type="ARBA" id="ARBA00001933"/>
    </source>
</evidence>
<evidence type="ECO:0000256" key="3">
    <source>
        <dbReference type="ARBA" id="ARBA00011738"/>
    </source>
</evidence>